<evidence type="ECO:0000313" key="2">
    <source>
        <dbReference type="Proteomes" id="UP000546986"/>
    </source>
</evidence>
<gene>
    <name evidence="1" type="primary">Strn4</name>
    <name evidence="1" type="ORF">CISJUN_R11588</name>
</gene>
<organism evidence="1 2">
    <name type="scientific">Cisticola juncidis</name>
    <dbReference type="NCBI Taxonomy" id="52622"/>
    <lineage>
        <taxon>Eukaryota</taxon>
        <taxon>Metazoa</taxon>
        <taxon>Chordata</taxon>
        <taxon>Craniata</taxon>
        <taxon>Vertebrata</taxon>
        <taxon>Euteleostomi</taxon>
        <taxon>Archelosauria</taxon>
        <taxon>Archosauria</taxon>
        <taxon>Dinosauria</taxon>
        <taxon>Saurischia</taxon>
        <taxon>Theropoda</taxon>
        <taxon>Coelurosauria</taxon>
        <taxon>Aves</taxon>
        <taxon>Neognathae</taxon>
        <taxon>Neoaves</taxon>
        <taxon>Telluraves</taxon>
        <taxon>Australaves</taxon>
        <taxon>Passeriformes</taxon>
        <taxon>Sylvioidea</taxon>
        <taxon>Cisticolidae</taxon>
        <taxon>Cisticola</taxon>
    </lineage>
</organism>
<dbReference type="Gene3D" id="2.130.10.10">
    <property type="entry name" value="YVTN repeat-like/Quinoprotein amine dehydrogenase"/>
    <property type="match status" value="1"/>
</dbReference>
<comment type="caution">
    <text evidence="1">The sequence shown here is derived from an EMBL/GenBank/DDBJ whole genome shotgun (WGS) entry which is preliminary data.</text>
</comment>
<dbReference type="PANTHER" id="PTHR15653:SF1">
    <property type="entry name" value="STRIATIN-4"/>
    <property type="match status" value="1"/>
</dbReference>
<dbReference type="GO" id="GO:0044877">
    <property type="term" value="F:protein-containing complex binding"/>
    <property type="evidence" value="ECO:0007669"/>
    <property type="project" value="TreeGrafter"/>
</dbReference>
<feature type="non-terminal residue" evidence="1">
    <location>
        <position position="132"/>
    </location>
</feature>
<dbReference type="AlphaFoldDB" id="A0A7L1QRS4"/>
<dbReference type="InterPro" id="IPR001680">
    <property type="entry name" value="WD40_rpt"/>
</dbReference>
<dbReference type="GO" id="GO:0051721">
    <property type="term" value="F:protein phosphatase 2A binding"/>
    <property type="evidence" value="ECO:0007669"/>
    <property type="project" value="TreeGrafter"/>
</dbReference>
<dbReference type="InterPro" id="IPR036322">
    <property type="entry name" value="WD40_repeat_dom_sf"/>
</dbReference>
<dbReference type="Proteomes" id="UP000546986">
    <property type="component" value="Unassembled WGS sequence"/>
</dbReference>
<dbReference type="PANTHER" id="PTHR15653">
    <property type="entry name" value="STRIATIN"/>
    <property type="match status" value="1"/>
</dbReference>
<protein>
    <submittedName>
        <fullName evidence="1">STRN4 protein</fullName>
    </submittedName>
</protein>
<dbReference type="GO" id="GO:0005516">
    <property type="term" value="F:calmodulin binding"/>
    <property type="evidence" value="ECO:0007669"/>
    <property type="project" value="TreeGrafter"/>
</dbReference>
<dbReference type="GO" id="GO:0070016">
    <property type="term" value="F:armadillo repeat domain binding"/>
    <property type="evidence" value="ECO:0007669"/>
    <property type="project" value="TreeGrafter"/>
</dbReference>
<sequence>SPVPTGGGAQVNQVLPHPWQPLTITASDDRAIRYLDNRTGHDCSLCLWHLSRGTCVQELPCLTCLTCVSPVPSLSPGHDCSLCLWHLSRGTCVQELPAHRRKHHESVLGVAFHPRRALGASAGADGLAKVFV</sequence>
<dbReference type="GO" id="GO:0030425">
    <property type="term" value="C:dendrite"/>
    <property type="evidence" value="ECO:0007669"/>
    <property type="project" value="TreeGrafter"/>
</dbReference>
<dbReference type="Pfam" id="PF00400">
    <property type="entry name" value="WD40"/>
    <property type="match status" value="1"/>
</dbReference>
<dbReference type="InterPro" id="IPR015943">
    <property type="entry name" value="WD40/YVTN_repeat-like_dom_sf"/>
</dbReference>
<proteinExistence type="predicted"/>
<dbReference type="SUPFAM" id="SSF50978">
    <property type="entry name" value="WD40 repeat-like"/>
    <property type="match status" value="1"/>
</dbReference>
<feature type="non-terminal residue" evidence="1">
    <location>
        <position position="1"/>
    </location>
</feature>
<reference evidence="1 2" key="1">
    <citation type="submission" date="2019-09" db="EMBL/GenBank/DDBJ databases">
        <title>Bird 10,000 Genomes (B10K) Project - Family phase.</title>
        <authorList>
            <person name="Zhang G."/>
        </authorList>
    </citation>
    <scope>NUCLEOTIDE SEQUENCE [LARGE SCALE GENOMIC DNA]</scope>
    <source>
        <strain evidence="1">B10K-DU-002-30</strain>
        <tissue evidence="1">Muscle</tissue>
    </source>
</reference>
<dbReference type="EMBL" id="VXBR01007249">
    <property type="protein sequence ID" value="NXO27395.1"/>
    <property type="molecule type" value="Genomic_DNA"/>
</dbReference>
<keyword evidence="2" id="KW-1185">Reference proteome</keyword>
<accession>A0A7L1QRS4</accession>
<name>A0A7L1QRS4_9PASS</name>
<evidence type="ECO:0000313" key="1">
    <source>
        <dbReference type="EMBL" id="NXO27395.1"/>
    </source>
</evidence>
<dbReference type="InterPro" id="IPR051488">
    <property type="entry name" value="WD_repeat_striatin"/>
</dbReference>